<dbReference type="EMBL" id="BLLF01000938">
    <property type="protein sequence ID" value="GFH16052.1"/>
    <property type="molecule type" value="Genomic_DNA"/>
</dbReference>
<protein>
    <submittedName>
        <fullName evidence="2">Uncharacterized protein</fullName>
    </submittedName>
</protein>
<dbReference type="Proteomes" id="UP000485058">
    <property type="component" value="Unassembled WGS sequence"/>
</dbReference>
<comment type="caution">
    <text evidence="2">The sequence shown here is derived from an EMBL/GenBank/DDBJ whole genome shotgun (WGS) entry which is preliminary data.</text>
</comment>
<accession>A0A699ZJX4</accession>
<evidence type="ECO:0000313" key="3">
    <source>
        <dbReference type="Proteomes" id="UP000485058"/>
    </source>
</evidence>
<organism evidence="2 3">
    <name type="scientific">Haematococcus lacustris</name>
    <name type="common">Green alga</name>
    <name type="synonym">Haematococcus pluvialis</name>
    <dbReference type="NCBI Taxonomy" id="44745"/>
    <lineage>
        <taxon>Eukaryota</taxon>
        <taxon>Viridiplantae</taxon>
        <taxon>Chlorophyta</taxon>
        <taxon>core chlorophytes</taxon>
        <taxon>Chlorophyceae</taxon>
        <taxon>CS clade</taxon>
        <taxon>Chlamydomonadales</taxon>
        <taxon>Haematococcaceae</taxon>
        <taxon>Haematococcus</taxon>
    </lineage>
</organism>
<sequence length="108" mass="11645">MNSLAPCELERFATRGDWRSQLSRVVSPPPSTALESQLHSSMSDEGSPTFATNLPQPKPSPPAVMPEVSGSSPFHQLQRICCAPVTRQHAMHKGCCSSSHSTSLLQVC</sequence>
<evidence type="ECO:0000256" key="1">
    <source>
        <dbReference type="SAM" id="MobiDB-lite"/>
    </source>
</evidence>
<reference evidence="2 3" key="1">
    <citation type="submission" date="2020-02" db="EMBL/GenBank/DDBJ databases">
        <title>Draft genome sequence of Haematococcus lacustris strain NIES-144.</title>
        <authorList>
            <person name="Morimoto D."/>
            <person name="Nakagawa S."/>
            <person name="Yoshida T."/>
            <person name="Sawayama S."/>
        </authorList>
    </citation>
    <scope>NUCLEOTIDE SEQUENCE [LARGE SCALE GENOMIC DNA]</scope>
    <source>
        <strain evidence="2 3">NIES-144</strain>
    </source>
</reference>
<feature type="compositionally biased region" description="Polar residues" evidence="1">
    <location>
        <begin position="33"/>
        <end position="55"/>
    </location>
</feature>
<feature type="region of interest" description="Disordered" evidence="1">
    <location>
        <begin position="18"/>
        <end position="71"/>
    </location>
</feature>
<proteinExistence type="predicted"/>
<keyword evidence="3" id="KW-1185">Reference proteome</keyword>
<name>A0A699ZJX4_HAELA</name>
<dbReference type="AlphaFoldDB" id="A0A699ZJX4"/>
<gene>
    <name evidence="2" type="ORF">HaLaN_12400</name>
</gene>
<evidence type="ECO:0000313" key="2">
    <source>
        <dbReference type="EMBL" id="GFH16052.1"/>
    </source>
</evidence>